<sequence>MSISPYASQVQTVTELTRSIRGLLETEFPFVTVSGEISNLRQPYSGHTYFTLKDSGAQIRGVLFKSQLRYLSSPPENGQQVICRGRLSVYEPRGEYQIIIDFMEDSGIGTLQLAFEELKNQLAGEGLFQESRKKPLPFLPEKVFMITSPNGAALFDFLRIAASRFPSIPISIFPVRVQGDGSAEEIVSALEQINRHIEANEETSARDQVIVVCRGGGSIEDLWSFNEEKVARAIAGSRIPVVSAVGHEIDFTIADFVADHRSPTPTAAAKDVLPDHTLLKKHLLNFRTRLISTLNKMIISLRQDIRIHQQQLGDPLSIINHARLQLDNNQLALSRAMAHIFHGHSHNLQKITARLSEQRPSQRIQRQKQVLRELSGKLTFFITRHIERRRSEVVKSAALLSAVSPLNVLSRGYAIVKKPTEEVIKSSIQVKKGEELIITLHQGRLHSTVTDVK</sequence>
<dbReference type="GO" id="GO:0003676">
    <property type="term" value="F:nucleic acid binding"/>
    <property type="evidence" value="ECO:0007669"/>
    <property type="project" value="InterPro"/>
</dbReference>
<evidence type="ECO:0000256" key="4">
    <source>
        <dbReference type="ARBA" id="ARBA00022839"/>
    </source>
</evidence>
<dbReference type="CDD" id="cd04489">
    <property type="entry name" value="ExoVII_LU_OBF"/>
    <property type="match status" value="1"/>
</dbReference>
<protein>
    <recommendedName>
        <fullName evidence="5">Exodeoxyribonuclease 7 large subunit</fullName>
        <ecNumber evidence="5">3.1.11.6</ecNumber>
    </recommendedName>
    <alternativeName>
        <fullName evidence="5">Exodeoxyribonuclease VII large subunit</fullName>
        <shortName evidence="5">Exonuclease VII large subunit</shortName>
    </alternativeName>
</protein>
<gene>
    <name evidence="5" type="primary">xseA</name>
    <name evidence="9" type="ORF">H8E41_06220</name>
</gene>
<evidence type="ECO:0000256" key="3">
    <source>
        <dbReference type="ARBA" id="ARBA00022801"/>
    </source>
</evidence>
<comment type="caution">
    <text evidence="9">The sequence shown here is derived from an EMBL/GenBank/DDBJ whole genome shotgun (WGS) entry which is preliminary data.</text>
</comment>
<dbReference type="Proteomes" id="UP000614424">
    <property type="component" value="Unassembled WGS sequence"/>
</dbReference>
<name>A0A8J6TFK6_9BACT</name>
<comment type="similarity">
    <text evidence="5 6">Belongs to the XseA family.</text>
</comment>
<dbReference type="InterPro" id="IPR025824">
    <property type="entry name" value="OB-fold_nuc-bd_dom"/>
</dbReference>
<evidence type="ECO:0000313" key="9">
    <source>
        <dbReference type="EMBL" id="MBC8317483.1"/>
    </source>
</evidence>
<dbReference type="InterPro" id="IPR003753">
    <property type="entry name" value="Exonuc_VII_L"/>
</dbReference>
<dbReference type="AlphaFoldDB" id="A0A8J6TFK6"/>
<dbReference type="Pfam" id="PF13742">
    <property type="entry name" value="tRNA_anti_2"/>
    <property type="match status" value="1"/>
</dbReference>
<dbReference type="NCBIfam" id="TIGR00237">
    <property type="entry name" value="xseA"/>
    <property type="match status" value="1"/>
</dbReference>
<dbReference type="HAMAP" id="MF_00378">
    <property type="entry name" value="Exonuc_7_L"/>
    <property type="match status" value="1"/>
</dbReference>
<evidence type="ECO:0000256" key="5">
    <source>
        <dbReference type="HAMAP-Rule" id="MF_00378"/>
    </source>
</evidence>
<dbReference type="EC" id="3.1.11.6" evidence="5"/>
<dbReference type="GO" id="GO:0006308">
    <property type="term" value="P:DNA catabolic process"/>
    <property type="evidence" value="ECO:0007669"/>
    <property type="project" value="UniProtKB-UniRule"/>
</dbReference>
<evidence type="ECO:0000259" key="7">
    <source>
        <dbReference type="Pfam" id="PF02601"/>
    </source>
</evidence>
<dbReference type="GO" id="GO:0009318">
    <property type="term" value="C:exodeoxyribonuclease VII complex"/>
    <property type="evidence" value="ECO:0007669"/>
    <property type="project" value="UniProtKB-UniRule"/>
</dbReference>
<keyword evidence="4 5" id="KW-0269">Exonuclease</keyword>
<keyword evidence="1 5" id="KW-0963">Cytoplasm</keyword>
<feature type="domain" description="OB-fold nucleic acid binding" evidence="8">
    <location>
        <begin position="12"/>
        <end position="103"/>
    </location>
</feature>
<keyword evidence="3 5" id="KW-0378">Hydrolase</keyword>
<feature type="domain" description="Exonuclease VII large subunit C-terminal" evidence="7">
    <location>
        <begin position="127"/>
        <end position="447"/>
    </location>
</feature>
<comment type="subcellular location">
    <subcellularLocation>
        <location evidence="5 6">Cytoplasm</location>
    </subcellularLocation>
</comment>
<dbReference type="PANTHER" id="PTHR30008:SF0">
    <property type="entry name" value="EXODEOXYRIBONUCLEASE 7 LARGE SUBUNIT"/>
    <property type="match status" value="1"/>
</dbReference>
<evidence type="ECO:0000313" key="10">
    <source>
        <dbReference type="Proteomes" id="UP000614424"/>
    </source>
</evidence>
<evidence type="ECO:0000256" key="1">
    <source>
        <dbReference type="ARBA" id="ARBA00022490"/>
    </source>
</evidence>
<dbReference type="InterPro" id="IPR020579">
    <property type="entry name" value="Exonuc_VII_lsu_C"/>
</dbReference>
<dbReference type="Pfam" id="PF02601">
    <property type="entry name" value="Exonuc_VII_L"/>
    <property type="match status" value="1"/>
</dbReference>
<dbReference type="PANTHER" id="PTHR30008">
    <property type="entry name" value="EXODEOXYRIBONUCLEASE 7 LARGE SUBUNIT"/>
    <property type="match status" value="1"/>
</dbReference>
<dbReference type="EMBL" id="JACNJZ010000091">
    <property type="protein sequence ID" value="MBC8317483.1"/>
    <property type="molecule type" value="Genomic_DNA"/>
</dbReference>
<evidence type="ECO:0000256" key="2">
    <source>
        <dbReference type="ARBA" id="ARBA00022722"/>
    </source>
</evidence>
<comment type="catalytic activity">
    <reaction evidence="5 6">
        <text>Exonucleolytic cleavage in either 5'- to 3'- or 3'- to 5'-direction to yield nucleoside 5'-phosphates.</text>
        <dbReference type="EC" id="3.1.11.6"/>
    </reaction>
</comment>
<comment type="subunit">
    <text evidence="5">Heterooligomer composed of large and small subunits.</text>
</comment>
<proteinExistence type="inferred from homology"/>
<accession>A0A8J6TFK6</accession>
<evidence type="ECO:0000256" key="6">
    <source>
        <dbReference type="RuleBase" id="RU004355"/>
    </source>
</evidence>
<dbReference type="GO" id="GO:0008855">
    <property type="term" value="F:exodeoxyribonuclease VII activity"/>
    <property type="evidence" value="ECO:0007669"/>
    <property type="project" value="UniProtKB-UniRule"/>
</dbReference>
<keyword evidence="2 5" id="KW-0540">Nuclease</keyword>
<comment type="function">
    <text evidence="5">Bidirectionally degrades single-stranded DNA into large acid-insoluble oligonucleotides, which are then degraded further into small acid-soluble oligonucleotides.</text>
</comment>
<organism evidence="9 10">
    <name type="scientific">Candidatus Desulfobia pelagia</name>
    <dbReference type="NCBI Taxonomy" id="2841692"/>
    <lineage>
        <taxon>Bacteria</taxon>
        <taxon>Pseudomonadati</taxon>
        <taxon>Thermodesulfobacteriota</taxon>
        <taxon>Desulfobulbia</taxon>
        <taxon>Desulfobulbales</taxon>
        <taxon>Desulfobulbaceae</taxon>
        <taxon>Candidatus Desulfobia</taxon>
    </lineage>
</organism>
<reference evidence="9 10" key="1">
    <citation type="submission" date="2020-08" db="EMBL/GenBank/DDBJ databases">
        <title>Bridging the membrane lipid divide: bacteria of the FCB group superphylum have the potential to synthesize archaeal ether lipids.</title>
        <authorList>
            <person name="Villanueva L."/>
            <person name="Von Meijenfeldt F.A.B."/>
            <person name="Westbye A.B."/>
            <person name="Yadav S."/>
            <person name="Hopmans E.C."/>
            <person name="Dutilh B.E."/>
            <person name="Sinninghe Damste J.S."/>
        </authorList>
    </citation>
    <scope>NUCLEOTIDE SEQUENCE [LARGE SCALE GENOMIC DNA]</scope>
    <source>
        <strain evidence="9">NIOZ-UU47</strain>
    </source>
</reference>
<evidence type="ECO:0000259" key="8">
    <source>
        <dbReference type="Pfam" id="PF13742"/>
    </source>
</evidence>
<dbReference type="GO" id="GO:0005737">
    <property type="term" value="C:cytoplasm"/>
    <property type="evidence" value="ECO:0007669"/>
    <property type="project" value="UniProtKB-SubCell"/>
</dbReference>